<dbReference type="PANTHER" id="PTHR31662:SF1">
    <property type="entry name" value="OS01G0249900 PROTEIN"/>
    <property type="match status" value="1"/>
</dbReference>
<feature type="region of interest" description="Disordered" evidence="2">
    <location>
        <begin position="101"/>
        <end position="120"/>
    </location>
</feature>
<gene>
    <name evidence="4" type="ORF">LUZ61_020125</name>
</gene>
<keyword evidence="5" id="KW-1185">Reference proteome</keyword>
<dbReference type="GO" id="GO:0006355">
    <property type="term" value="P:regulation of DNA-templated transcription"/>
    <property type="evidence" value="ECO:0007669"/>
    <property type="project" value="InterPro"/>
</dbReference>
<dbReference type="InterPro" id="IPR053932">
    <property type="entry name" value="GeBP-like_DBD"/>
</dbReference>
<feature type="compositionally biased region" description="Basic and acidic residues" evidence="2">
    <location>
        <begin position="276"/>
        <end position="286"/>
    </location>
</feature>
<feature type="compositionally biased region" description="Pro residues" evidence="2">
    <location>
        <begin position="305"/>
        <end position="315"/>
    </location>
</feature>
<organism evidence="4 5">
    <name type="scientific">Rhynchospora tenuis</name>
    <dbReference type="NCBI Taxonomy" id="198213"/>
    <lineage>
        <taxon>Eukaryota</taxon>
        <taxon>Viridiplantae</taxon>
        <taxon>Streptophyta</taxon>
        <taxon>Embryophyta</taxon>
        <taxon>Tracheophyta</taxon>
        <taxon>Spermatophyta</taxon>
        <taxon>Magnoliopsida</taxon>
        <taxon>Liliopsida</taxon>
        <taxon>Poales</taxon>
        <taxon>Cyperaceae</taxon>
        <taxon>Cyperoideae</taxon>
        <taxon>Rhynchosporeae</taxon>
        <taxon>Rhynchospora</taxon>
    </lineage>
</organism>
<dbReference type="AlphaFoldDB" id="A0AAD6ENR8"/>
<feature type="region of interest" description="Disordered" evidence="2">
    <location>
        <begin position="1"/>
        <end position="91"/>
    </location>
</feature>
<feature type="compositionally biased region" description="Basic residues" evidence="2">
    <location>
        <begin position="287"/>
        <end position="299"/>
    </location>
</feature>
<dbReference type="PANTHER" id="PTHR31662">
    <property type="entry name" value="BNAANNG10740D PROTEIN-RELATED"/>
    <property type="match status" value="1"/>
</dbReference>
<feature type="region of interest" description="Disordered" evidence="2">
    <location>
        <begin position="273"/>
        <end position="316"/>
    </location>
</feature>
<dbReference type="InterPro" id="IPR007592">
    <property type="entry name" value="GEBP"/>
</dbReference>
<feature type="compositionally biased region" description="Basic and acidic residues" evidence="2">
    <location>
        <begin position="109"/>
        <end position="118"/>
    </location>
</feature>
<evidence type="ECO:0000256" key="2">
    <source>
        <dbReference type="SAM" id="MobiDB-lite"/>
    </source>
</evidence>
<evidence type="ECO:0000259" key="3">
    <source>
        <dbReference type="Pfam" id="PF04504"/>
    </source>
</evidence>
<feature type="compositionally biased region" description="Low complexity" evidence="2">
    <location>
        <begin position="63"/>
        <end position="74"/>
    </location>
</feature>
<evidence type="ECO:0000256" key="1">
    <source>
        <dbReference type="ARBA" id="ARBA00010820"/>
    </source>
</evidence>
<comment type="caution">
    <text evidence="4">The sequence shown here is derived from an EMBL/GenBank/DDBJ whole genome shotgun (WGS) entry which is preliminary data.</text>
</comment>
<name>A0AAD6ENR8_9POAL</name>
<evidence type="ECO:0000313" key="5">
    <source>
        <dbReference type="Proteomes" id="UP001210211"/>
    </source>
</evidence>
<dbReference type="EMBL" id="JAMRDG010000002">
    <property type="protein sequence ID" value="KAJ3690961.1"/>
    <property type="molecule type" value="Genomic_DNA"/>
</dbReference>
<evidence type="ECO:0000313" key="4">
    <source>
        <dbReference type="EMBL" id="KAJ3690961.1"/>
    </source>
</evidence>
<feature type="domain" description="Glabrous enhancer-binding protein-like DBD" evidence="3">
    <location>
        <begin position="126"/>
        <end position="223"/>
    </location>
</feature>
<dbReference type="Pfam" id="PF04504">
    <property type="entry name" value="GeBP-like_DBD"/>
    <property type="match status" value="1"/>
</dbReference>
<proteinExistence type="inferred from homology"/>
<comment type="similarity">
    <text evidence="1">Belongs to the GeBP family.</text>
</comment>
<protein>
    <recommendedName>
        <fullName evidence="3">Glabrous enhancer-binding protein-like DBD domain-containing protein</fullName>
    </recommendedName>
</protein>
<feature type="compositionally biased region" description="Acidic residues" evidence="2">
    <location>
        <begin position="12"/>
        <end position="40"/>
    </location>
</feature>
<reference evidence="4 5" key="1">
    <citation type="journal article" date="2022" name="Cell">
        <title>Repeat-based holocentromeres influence genome architecture and karyotype evolution.</title>
        <authorList>
            <person name="Hofstatter P.G."/>
            <person name="Thangavel G."/>
            <person name="Lux T."/>
            <person name="Neumann P."/>
            <person name="Vondrak T."/>
            <person name="Novak P."/>
            <person name="Zhang M."/>
            <person name="Costa L."/>
            <person name="Castellani M."/>
            <person name="Scott A."/>
            <person name="Toegelov H."/>
            <person name="Fuchs J."/>
            <person name="Mata-Sucre Y."/>
            <person name="Dias Y."/>
            <person name="Vanzela A.L.L."/>
            <person name="Huettel B."/>
            <person name="Almeida C.C.S."/>
            <person name="Simkova H."/>
            <person name="Souza G."/>
            <person name="Pedrosa-Harand A."/>
            <person name="Macas J."/>
            <person name="Mayer K.F.X."/>
            <person name="Houben A."/>
            <person name="Marques A."/>
        </authorList>
    </citation>
    <scope>NUCLEOTIDE SEQUENCE [LARGE SCALE GENOMIC DNA]</scope>
    <source>
        <strain evidence="4">RhyTen1mFocal</strain>
    </source>
</reference>
<sequence>MAEEEKQRMIAGEDDDEDGKESDTETEGEELDGDESEPDDTAGPSKGDEVAGGGPTVSGSANPSTSISLSTPISANSNPDGEGNGNGNGKVEVVEPVSSLSLSLGDTNNQRKGEREDPTAASRRLFQRLWTDEEEIRILKGFLEFTQRRGTTFASHQYDTGPFYEEIRRQLHLDFSKNQLIEKLRRLKKKYRNCAARMRSKGPSFSFRSPHEQAIFEIARHIWRPANKRQAQGLPDASHVDLDLAVDHASASAPSEEMEFSFSFSSLPPSSTAAHPDFHLEADGAKPHPRSSGRRSRRRSQQDSLPPPLPPPIPTVPAGITAAIPVNISPPIHHEVAAAAIAAAAAAAATPVSTPVVPSSSSGAAVEETIRSCLSPLFKELISSTVGGGASSPGLFTLGPLPTCPPGKSGDEKWRRQYILELEVYLQRIELVKEQVMQALQDLKGSAT</sequence>
<dbReference type="GO" id="GO:0005634">
    <property type="term" value="C:nucleus"/>
    <property type="evidence" value="ECO:0007669"/>
    <property type="project" value="TreeGrafter"/>
</dbReference>
<dbReference type="Proteomes" id="UP001210211">
    <property type="component" value="Unassembled WGS sequence"/>
</dbReference>
<accession>A0AAD6ENR8</accession>